<keyword evidence="3" id="KW-1185">Reference proteome</keyword>
<evidence type="ECO:0000313" key="3">
    <source>
        <dbReference type="Proteomes" id="UP000198211"/>
    </source>
</evidence>
<feature type="non-terminal residue" evidence="2">
    <location>
        <position position="293"/>
    </location>
</feature>
<comment type="caution">
    <text evidence="2">The sequence shown here is derived from an EMBL/GenBank/DDBJ whole genome shotgun (WGS) entry which is preliminary data.</text>
</comment>
<gene>
    <name evidence="2" type="ORF">PHMEG_00040543</name>
</gene>
<feature type="region of interest" description="Disordered" evidence="1">
    <location>
        <begin position="227"/>
        <end position="293"/>
    </location>
</feature>
<sequence>MAMDRFLKEQSLVTIQPPPLGTQDIDMESVGTPDPHSWEYVPDDLGIPSSSGHNSGRASGATAAIGSGGSSLIQRVRISVISDLKEFTGKDTDEDRARAWIDKAKSAFERDQATEEEKCLPFADLMVVPAKNWHRQLSRTTKTKWGIYWKVSSHITAVSRSEETPLDCLYRLNVAALRAKLKIKDGNPKALREHVDHYIETLGDPELADRLTLLRLADVDEHEEVLRARERAKSRQRRSARPRPALRQHQLVPRYARSKGMIRAPSQKGFQDLTDPTRKGTYEGFSSLRQKRS</sequence>
<name>A0A225UDC6_9STRA</name>
<organism evidence="2 3">
    <name type="scientific">Phytophthora megakarya</name>
    <dbReference type="NCBI Taxonomy" id="4795"/>
    <lineage>
        <taxon>Eukaryota</taxon>
        <taxon>Sar</taxon>
        <taxon>Stramenopiles</taxon>
        <taxon>Oomycota</taxon>
        <taxon>Peronosporomycetes</taxon>
        <taxon>Peronosporales</taxon>
        <taxon>Peronosporaceae</taxon>
        <taxon>Phytophthora</taxon>
    </lineage>
</organism>
<dbReference type="EMBL" id="NBNE01021227">
    <property type="protein sequence ID" value="OWY91042.1"/>
    <property type="molecule type" value="Genomic_DNA"/>
</dbReference>
<protein>
    <submittedName>
        <fullName evidence="2">Uncharacterized protein</fullName>
    </submittedName>
</protein>
<proteinExistence type="predicted"/>
<accession>A0A225UDC6</accession>
<evidence type="ECO:0000313" key="2">
    <source>
        <dbReference type="EMBL" id="OWY91042.1"/>
    </source>
</evidence>
<evidence type="ECO:0000256" key="1">
    <source>
        <dbReference type="SAM" id="MobiDB-lite"/>
    </source>
</evidence>
<dbReference type="AlphaFoldDB" id="A0A225UDC6"/>
<dbReference type="Proteomes" id="UP000198211">
    <property type="component" value="Unassembled WGS sequence"/>
</dbReference>
<reference evidence="3" key="1">
    <citation type="submission" date="2017-03" db="EMBL/GenBank/DDBJ databases">
        <title>Phytopthora megakarya and P. palmivora, two closely related causual agents of cacao black pod achieved similar genome size and gene model numbers by different mechanisms.</title>
        <authorList>
            <person name="Ali S."/>
            <person name="Shao J."/>
            <person name="Larry D.J."/>
            <person name="Kronmiller B."/>
            <person name="Shen D."/>
            <person name="Strem M.D."/>
            <person name="Melnick R.L."/>
            <person name="Guiltinan M.J."/>
            <person name="Tyler B.M."/>
            <person name="Meinhardt L.W."/>
            <person name="Bailey B.A."/>
        </authorList>
    </citation>
    <scope>NUCLEOTIDE SEQUENCE [LARGE SCALE GENOMIC DNA]</scope>
    <source>
        <strain evidence="3">zdho120</strain>
    </source>
</reference>
<feature type="compositionally biased region" description="Basic residues" evidence="1">
    <location>
        <begin position="234"/>
        <end position="246"/>
    </location>
</feature>